<dbReference type="Proteomes" id="UP001140949">
    <property type="component" value="Unassembled WGS sequence"/>
</dbReference>
<evidence type="ECO:0000313" key="2">
    <source>
        <dbReference type="EMBL" id="KAJ6839161.1"/>
    </source>
</evidence>
<comment type="caution">
    <text evidence="2">The sequence shown here is derived from an EMBL/GenBank/DDBJ whole genome shotgun (WGS) entry which is preliminary data.</text>
</comment>
<evidence type="ECO:0000256" key="1">
    <source>
        <dbReference type="SAM" id="MobiDB-lite"/>
    </source>
</evidence>
<dbReference type="EMBL" id="JANAVB010010198">
    <property type="protein sequence ID" value="KAJ6839161.1"/>
    <property type="molecule type" value="Genomic_DNA"/>
</dbReference>
<proteinExistence type="predicted"/>
<organism evidence="2 3">
    <name type="scientific">Iris pallida</name>
    <name type="common">Sweet iris</name>
    <dbReference type="NCBI Taxonomy" id="29817"/>
    <lineage>
        <taxon>Eukaryota</taxon>
        <taxon>Viridiplantae</taxon>
        <taxon>Streptophyta</taxon>
        <taxon>Embryophyta</taxon>
        <taxon>Tracheophyta</taxon>
        <taxon>Spermatophyta</taxon>
        <taxon>Magnoliopsida</taxon>
        <taxon>Liliopsida</taxon>
        <taxon>Asparagales</taxon>
        <taxon>Iridaceae</taxon>
        <taxon>Iridoideae</taxon>
        <taxon>Irideae</taxon>
        <taxon>Iris</taxon>
    </lineage>
</organism>
<reference evidence="2" key="2">
    <citation type="submission" date="2023-04" db="EMBL/GenBank/DDBJ databases">
        <authorList>
            <person name="Bruccoleri R.E."/>
            <person name="Oakeley E.J."/>
            <person name="Faust A.-M."/>
            <person name="Dessus-Babus S."/>
            <person name="Altorfer M."/>
            <person name="Burckhardt D."/>
            <person name="Oertli M."/>
            <person name="Naumann U."/>
            <person name="Petersen F."/>
            <person name="Wong J."/>
        </authorList>
    </citation>
    <scope>NUCLEOTIDE SEQUENCE</scope>
    <source>
        <strain evidence="2">GSM-AAB239-AS_SAM_17_03QT</strain>
        <tissue evidence="2">Leaf</tissue>
    </source>
</reference>
<reference evidence="2" key="1">
    <citation type="journal article" date="2023" name="GigaByte">
        <title>Genome assembly of the bearded iris, Iris pallida Lam.</title>
        <authorList>
            <person name="Bruccoleri R.E."/>
            <person name="Oakeley E.J."/>
            <person name="Faust A.M.E."/>
            <person name="Altorfer M."/>
            <person name="Dessus-Babus S."/>
            <person name="Burckhardt D."/>
            <person name="Oertli M."/>
            <person name="Naumann U."/>
            <person name="Petersen F."/>
            <person name="Wong J."/>
        </authorList>
    </citation>
    <scope>NUCLEOTIDE SEQUENCE</scope>
    <source>
        <strain evidence="2">GSM-AAB239-AS_SAM_17_03QT</strain>
    </source>
</reference>
<gene>
    <name evidence="2" type="ORF">M6B38_315765</name>
</gene>
<protein>
    <submittedName>
        <fullName evidence="2">Phosphoglycerate mutase-like protein 1 isoform X1</fullName>
    </submittedName>
</protein>
<evidence type="ECO:0000313" key="3">
    <source>
        <dbReference type="Proteomes" id="UP001140949"/>
    </source>
</evidence>
<accession>A0AAX6HF12</accession>
<name>A0AAX6HF12_IRIPA</name>
<sequence>MVKEEATRRGTKGGRRGSQSSETQMNPLGFKNDKHVLIEKKGDNGPVFRNKEKVLVTCSRRIIYREFTLATSGEI</sequence>
<keyword evidence="3" id="KW-1185">Reference proteome</keyword>
<feature type="region of interest" description="Disordered" evidence="1">
    <location>
        <begin position="1"/>
        <end position="34"/>
    </location>
</feature>
<dbReference type="AlphaFoldDB" id="A0AAX6HF12"/>